<feature type="domain" description="HTH CENPB-type" evidence="4">
    <location>
        <begin position="60"/>
        <end position="131"/>
    </location>
</feature>
<accession>A0A4Y2ABM6</accession>
<dbReference type="AlphaFoldDB" id="A0A4Y2ABM6"/>
<dbReference type="Pfam" id="PF03221">
    <property type="entry name" value="HTH_Tnp_Tc5"/>
    <property type="match status" value="1"/>
</dbReference>
<proteinExistence type="predicted"/>
<keyword evidence="6" id="KW-1185">Reference proteome</keyword>
<evidence type="ECO:0000259" key="4">
    <source>
        <dbReference type="PROSITE" id="PS51253"/>
    </source>
</evidence>
<comment type="subcellular location">
    <subcellularLocation>
        <location evidence="1">Nucleus</location>
    </subcellularLocation>
</comment>
<comment type="caution">
    <text evidence="5">The sequence shown here is derived from an EMBL/GenBank/DDBJ whole genome shotgun (WGS) entry which is preliminary data.</text>
</comment>
<dbReference type="InterPro" id="IPR007889">
    <property type="entry name" value="HTH_Psq"/>
</dbReference>
<keyword evidence="2" id="KW-0238">DNA-binding</keyword>
<reference evidence="5 6" key="1">
    <citation type="journal article" date="2019" name="Sci. Rep.">
        <title>Orb-weaving spider Araneus ventricosus genome elucidates the spidroin gene catalogue.</title>
        <authorList>
            <person name="Kono N."/>
            <person name="Nakamura H."/>
            <person name="Ohtoshi R."/>
            <person name="Moran D.A.P."/>
            <person name="Shinohara A."/>
            <person name="Yoshida Y."/>
            <person name="Fujiwara M."/>
            <person name="Mori M."/>
            <person name="Tomita M."/>
            <person name="Arakawa K."/>
        </authorList>
    </citation>
    <scope>NUCLEOTIDE SEQUENCE [LARGE SCALE GENOMIC DNA]</scope>
</reference>
<name>A0A4Y2ABM6_ARAVE</name>
<evidence type="ECO:0000256" key="3">
    <source>
        <dbReference type="ARBA" id="ARBA00023242"/>
    </source>
</evidence>
<evidence type="ECO:0000256" key="2">
    <source>
        <dbReference type="ARBA" id="ARBA00023125"/>
    </source>
</evidence>
<dbReference type="PANTHER" id="PTHR19303:SF73">
    <property type="entry name" value="PROTEIN PDC2"/>
    <property type="match status" value="1"/>
</dbReference>
<dbReference type="InterPro" id="IPR006600">
    <property type="entry name" value="HTH_CenpB_DNA-bd_dom"/>
</dbReference>
<dbReference type="Gene3D" id="1.10.10.60">
    <property type="entry name" value="Homeodomain-like"/>
    <property type="match status" value="2"/>
</dbReference>
<sequence>MSKRVFLNLEQRIEILRQYEKGKSARKLAELFYCGRTQINKIITEKDLSLKEYEDFKFRGVKRMRHEKYVNINEAVLEWFKTVRAKKILVSGSMIQHKAKELADALGIENFSARNGWLDRFRIRNNITFRSLSDEAAYLDPGSCEDWQKRLPLLLAGYDDEDIFNMDETALFLRALPNKSMIQKSEEARGGKIPKERLIICFCVSAAGEKEKPLVIWRCQTNLKE</sequence>
<evidence type="ECO:0000313" key="6">
    <source>
        <dbReference type="Proteomes" id="UP000499080"/>
    </source>
</evidence>
<organism evidence="5 6">
    <name type="scientific">Araneus ventricosus</name>
    <name type="common">Orbweaver spider</name>
    <name type="synonym">Epeira ventricosa</name>
    <dbReference type="NCBI Taxonomy" id="182803"/>
    <lineage>
        <taxon>Eukaryota</taxon>
        <taxon>Metazoa</taxon>
        <taxon>Ecdysozoa</taxon>
        <taxon>Arthropoda</taxon>
        <taxon>Chelicerata</taxon>
        <taxon>Arachnida</taxon>
        <taxon>Araneae</taxon>
        <taxon>Araneomorphae</taxon>
        <taxon>Entelegynae</taxon>
        <taxon>Araneoidea</taxon>
        <taxon>Araneidae</taxon>
        <taxon>Araneus</taxon>
    </lineage>
</organism>
<keyword evidence="3" id="KW-0539">Nucleus</keyword>
<dbReference type="GO" id="GO:0003677">
    <property type="term" value="F:DNA binding"/>
    <property type="evidence" value="ECO:0007669"/>
    <property type="project" value="UniProtKB-KW"/>
</dbReference>
<dbReference type="OrthoDB" id="6512965at2759"/>
<evidence type="ECO:0000313" key="5">
    <source>
        <dbReference type="EMBL" id="GBL76616.1"/>
    </source>
</evidence>
<protein>
    <submittedName>
        <fullName evidence="5">Tigger transposable element-derived protein 6</fullName>
    </submittedName>
</protein>
<dbReference type="EMBL" id="BGPR01000010">
    <property type="protein sequence ID" value="GBL76616.1"/>
    <property type="molecule type" value="Genomic_DNA"/>
</dbReference>
<dbReference type="Pfam" id="PF04218">
    <property type="entry name" value="CENP-B_N"/>
    <property type="match status" value="1"/>
</dbReference>
<dbReference type="InterPro" id="IPR050863">
    <property type="entry name" value="CenT-Element_Derived"/>
</dbReference>
<dbReference type="PANTHER" id="PTHR19303">
    <property type="entry name" value="TRANSPOSON"/>
    <property type="match status" value="1"/>
</dbReference>
<evidence type="ECO:0000256" key="1">
    <source>
        <dbReference type="ARBA" id="ARBA00004123"/>
    </source>
</evidence>
<dbReference type="Proteomes" id="UP000499080">
    <property type="component" value="Unassembled WGS sequence"/>
</dbReference>
<dbReference type="InterPro" id="IPR009057">
    <property type="entry name" value="Homeodomain-like_sf"/>
</dbReference>
<dbReference type="SMART" id="SM00674">
    <property type="entry name" value="CENPB"/>
    <property type="match status" value="1"/>
</dbReference>
<dbReference type="SUPFAM" id="SSF46689">
    <property type="entry name" value="Homeodomain-like"/>
    <property type="match status" value="2"/>
</dbReference>
<dbReference type="PROSITE" id="PS51253">
    <property type="entry name" value="HTH_CENPB"/>
    <property type="match status" value="1"/>
</dbReference>
<gene>
    <name evidence="5" type="primary">TIGD6_195</name>
    <name evidence="5" type="ORF">AVEN_53334_1</name>
</gene>
<dbReference type="GO" id="GO:0005634">
    <property type="term" value="C:nucleus"/>
    <property type="evidence" value="ECO:0007669"/>
    <property type="project" value="UniProtKB-SubCell"/>
</dbReference>